<sequence>MRTCVYILDWQVGINRVIKSRHKRLSRTEFNRGGVGILQGEVWTSRTHLDCGEGEGRRRFTGLQPLHTTATGRKQEGSGRNCTLQMDGRRVAALSDVFSRQPLGNVRGSAQCQSVEPYPFQRATPKFTNIKQFCSPQGILVGTLSTWTQLSTLLISTSTTIQKNHNKLVFLLPAPNFLLSAGVGAWLSSLLVLEGGGEEEEEMKRKWRGFVRGSRCDRIVWGGEQRGGQGLAKRSHFISQGSPFAPPPPIHPPSCHSLAAFPSPLTRGATEAGAALAGQH</sequence>
<dbReference type="Proteomes" id="UP000327493">
    <property type="component" value="Chromosome 23"/>
</dbReference>
<accession>A0A5J5CFZ2</accession>
<comment type="caution">
    <text evidence="1">The sequence shown here is derived from an EMBL/GenBank/DDBJ whole genome shotgun (WGS) entry which is preliminary data.</text>
</comment>
<dbReference type="EMBL" id="VOFY01000023">
    <property type="protein sequence ID" value="KAA8579943.1"/>
    <property type="molecule type" value="Genomic_DNA"/>
</dbReference>
<evidence type="ECO:0000313" key="2">
    <source>
        <dbReference type="Proteomes" id="UP000327493"/>
    </source>
</evidence>
<dbReference type="AlphaFoldDB" id="A0A5J5CFZ2"/>
<name>A0A5J5CFZ2_9PERO</name>
<protein>
    <submittedName>
        <fullName evidence="1">Uncharacterized protein</fullName>
    </submittedName>
</protein>
<organism evidence="1 2">
    <name type="scientific">Etheostoma spectabile</name>
    <name type="common">orangethroat darter</name>
    <dbReference type="NCBI Taxonomy" id="54343"/>
    <lineage>
        <taxon>Eukaryota</taxon>
        <taxon>Metazoa</taxon>
        <taxon>Chordata</taxon>
        <taxon>Craniata</taxon>
        <taxon>Vertebrata</taxon>
        <taxon>Euteleostomi</taxon>
        <taxon>Actinopterygii</taxon>
        <taxon>Neopterygii</taxon>
        <taxon>Teleostei</taxon>
        <taxon>Neoteleostei</taxon>
        <taxon>Acanthomorphata</taxon>
        <taxon>Eupercaria</taxon>
        <taxon>Perciformes</taxon>
        <taxon>Percoidei</taxon>
        <taxon>Percidae</taxon>
        <taxon>Etheostomatinae</taxon>
        <taxon>Etheostoma</taxon>
    </lineage>
</organism>
<proteinExistence type="predicted"/>
<keyword evidence="2" id="KW-1185">Reference proteome</keyword>
<reference evidence="1 2" key="1">
    <citation type="submission" date="2019-08" db="EMBL/GenBank/DDBJ databases">
        <title>A chromosome-level genome assembly, high-density linkage maps, and genome scans reveal the genomic architecture of hybrid incompatibilities underlying speciation via character displacement in darters (Percidae: Etheostominae).</title>
        <authorList>
            <person name="Moran R.L."/>
            <person name="Catchen J.M."/>
            <person name="Fuller R.C."/>
        </authorList>
    </citation>
    <scope>NUCLEOTIDE SEQUENCE [LARGE SCALE GENOMIC DNA]</scope>
    <source>
        <strain evidence="1">EspeVRDwgs_2016</strain>
        <tissue evidence="1">Muscle</tissue>
    </source>
</reference>
<gene>
    <name evidence="1" type="ORF">FQN60_005478</name>
</gene>
<evidence type="ECO:0000313" key="1">
    <source>
        <dbReference type="EMBL" id="KAA8579943.1"/>
    </source>
</evidence>